<keyword evidence="3" id="KW-1185">Reference proteome</keyword>
<feature type="compositionally biased region" description="Polar residues" evidence="1">
    <location>
        <begin position="1"/>
        <end position="12"/>
    </location>
</feature>
<feature type="region of interest" description="Disordered" evidence="1">
    <location>
        <begin position="1"/>
        <end position="21"/>
    </location>
</feature>
<dbReference type="EMBL" id="CP031043">
    <property type="protein sequence ID" value="QDZ23498.1"/>
    <property type="molecule type" value="Genomic_DNA"/>
</dbReference>
<sequence length="229" mass="25511">MPGASPQPTSPVSPGGERRAYRNDRTYDLSAQIFWKTYESPSETSHDYMFENTDSLAFTERGEALVHVTSFGLMLQSLENGVESNFFQLYSISRFHVIGTAFVFEALDQDTGFLNVHILDGSYITAKSIETGLSVAIQQKMESMDMKPKKQYSDNAYAEPVGGYSNAMPVNNYNYNSNRKTSFFSDVGSPPPRQGVMDYMSQGIQALGDLFKPARRRSSGAGRTRQISI</sequence>
<organism evidence="2 3">
    <name type="scientific">Chloropicon primus</name>
    <dbReference type="NCBI Taxonomy" id="1764295"/>
    <lineage>
        <taxon>Eukaryota</taxon>
        <taxon>Viridiplantae</taxon>
        <taxon>Chlorophyta</taxon>
        <taxon>Chloropicophyceae</taxon>
        <taxon>Chloropicales</taxon>
        <taxon>Chloropicaceae</taxon>
        <taxon>Chloropicon</taxon>
    </lineage>
</organism>
<evidence type="ECO:0000256" key="1">
    <source>
        <dbReference type="SAM" id="MobiDB-lite"/>
    </source>
</evidence>
<evidence type="ECO:0000313" key="2">
    <source>
        <dbReference type="EMBL" id="QDZ23498.1"/>
    </source>
</evidence>
<accession>A0A5B8MS01</accession>
<protein>
    <submittedName>
        <fullName evidence="2">Uncharacterized protein</fullName>
    </submittedName>
</protein>
<evidence type="ECO:0000313" key="3">
    <source>
        <dbReference type="Proteomes" id="UP000316726"/>
    </source>
</evidence>
<dbReference type="Proteomes" id="UP000316726">
    <property type="component" value="Chromosome 10"/>
</dbReference>
<reference evidence="2 3" key="1">
    <citation type="submission" date="2018-07" db="EMBL/GenBank/DDBJ databases">
        <title>The complete nuclear genome of the prasinophyte Chloropicon primus (CCMP1205).</title>
        <authorList>
            <person name="Pombert J.-F."/>
            <person name="Otis C."/>
            <person name="Turmel M."/>
            <person name="Lemieux C."/>
        </authorList>
    </citation>
    <scope>NUCLEOTIDE SEQUENCE [LARGE SCALE GENOMIC DNA]</scope>
    <source>
        <strain evidence="2 3">CCMP1205</strain>
    </source>
</reference>
<proteinExistence type="predicted"/>
<dbReference type="AlphaFoldDB" id="A0A5B8MS01"/>
<gene>
    <name evidence="2" type="ORF">A3770_10p60160</name>
</gene>
<name>A0A5B8MS01_9CHLO</name>